<keyword evidence="4" id="KW-1185">Reference proteome</keyword>
<dbReference type="InterPro" id="IPR041624">
    <property type="entry name" value="RGI_lyase"/>
</dbReference>
<dbReference type="EMBL" id="CP119083">
    <property type="protein sequence ID" value="WEF30718.1"/>
    <property type="molecule type" value="Genomic_DNA"/>
</dbReference>
<sequence>MTRAITPALRLTPIALLALTLQQSAAADTGKQVEKLDRGVVAVATGSGVFVGWRVLGTDAADTRFNMYRDGVLLNAAPLEASNFVDPTGTAAAQYVVRTVVKGSEKDKDNAGTVWPQAVLRIPVEAPAGASRPMAWPIATS</sequence>
<protein>
    <recommendedName>
        <fullName evidence="2">Rhamnogalacturonan I lyase beta-sheet domain-containing protein</fullName>
    </recommendedName>
</protein>
<feature type="signal peptide" evidence="1">
    <location>
        <begin position="1"/>
        <end position="26"/>
    </location>
</feature>
<evidence type="ECO:0000313" key="4">
    <source>
        <dbReference type="Proteomes" id="UP001216510"/>
    </source>
</evidence>
<name>A0ABY8B6U5_9BURK</name>
<evidence type="ECO:0000259" key="2">
    <source>
        <dbReference type="Pfam" id="PF18370"/>
    </source>
</evidence>
<evidence type="ECO:0000256" key="1">
    <source>
        <dbReference type="SAM" id="SignalP"/>
    </source>
</evidence>
<feature type="chain" id="PRO_5046880800" description="Rhamnogalacturonan I lyase beta-sheet domain-containing protein" evidence="1">
    <location>
        <begin position="27"/>
        <end position="141"/>
    </location>
</feature>
<dbReference type="Gene3D" id="2.60.40.10">
    <property type="entry name" value="Immunoglobulins"/>
    <property type="match status" value="1"/>
</dbReference>
<gene>
    <name evidence="3" type="ORF">PX653_14665</name>
</gene>
<evidence type="ECO:0000313" key="3">
    <source>
        <dbReference type="EMBL" id="WEF30718.1"/>
    </source>
</evidence>
<accession>A0ABY8B6U5</accession>
<dbReference type="Proteomes" id="UP001216510">
    <property type="component" value="Chromosome"/>
</dbReference>
<proteinExistence type="predicted"/>
<dbReference type="InterPro" id="IPR034641">
    <property type="entry name" value="RGL11"/>
</dbReference>
<feature type="domain" description="Rhamnogalacturonan I lyase beta-sheet" evidence="2">
    <location>
        <begin position="31"/>
        <end position="115"/>
    </location>
</feature>
<dbReference type="RefSeq" id="WP_277413514.1">
    <property type="nucleotide sequence ID" value="NZ_CP119083.1"/>
</dbReference>
<dbReference type="PANTHER" id="PTHR43118">
    <property type="entry name" value="RHAMNOGALACTURONAN LYASE (EUROFUNG)"/>
    <property type="match status" value="1"/>
</dbReference>
<keyword evidence="1" id="KW-0732">Signal</keyword>
<reference evidence="3 4" key="1">
    <citation type="submission" date="2023-02" db="EMBL/GenBank/DDBJ databases">
        <title>Gemone sequence of Telluria chitinolytica ACM 3522T.</title>
        <authorList>
            <person name="Frediansyah A."/>
            <person name="Miess H."/>
            <person name="Gross H."/>
        </authorList>
    </citation>
    <scope>NUCLEOTIDE SEQUENCE [LARGE SCALE GENOMIC DNA]</scope>
    <source>
        <strain evidence="3 4">ACM 3522</strain>
    </source>
</reference>
<organism evidence="3 4">
    <name type="scientific">Pseudoduganella chitinolytica</name>
    <dbReference type="NCBI Taxonomy" id="34070"/>
    <lineage>
        <taxon>Bacteria</taxon>
        <taxon>Pseudomonadati</taxon>
        <taxon>Pseudomonadota</taxon>
        <taxon>Betaproteobacteria</taxon>
        <taxon>Burkholderiales</taxon>
        <taxon>Oxalobacteraceae</taxon>
        <taxon>Telluria group</taxon>
        <taxon>Pseudoduganella</taxon>
    </lineage>
</organism>
<dbReference type="InterPro" id="IPR013783">
    <property type="entry name" value="Ig-like_fold"/>
</dbReference>
<dbReference type="PANTHER" id="PTHR43118:SF1">
    <property type="entry name" value="RHAMNOGALACTURONAN LYASE (EUROFUNG)"/>
    <property type="match status" value="1"/>
</dbReference>
<dbReference type="Pfam" id="PF18370">
    <property type="entry name" value="RGI_lyase"/>
    <property type="match status" value="1"/>
</dbReference>